<evidence type="ECO:0000259" key="2">
    <source>
        <dbReference type="Pfam" id="PF14222"/>
    </source>
</evidence>
<reference evidence="5 6" key="1">
    <citation type="submission" date="2017-04" db="EMBL/GenBank/DDBJ databases">
        <authorList>
            <person name="Afonso C.L."/>
            <person name="Miller P.J."/>
            <person name="Scott M.A."/>
            <person name="Spackman E."/>
            <person name="Goraichik I."/>
            <person name="Dimitrov K.M."/>
            <person name="Suarez D.L."/>
            <person name="Swayne D.E."/>
        </authorList>
    </citation>
    <scope>NUCLEOTIDE SEQUENCE [LARGE SCALE GENOMIC DNA]</scope>
</reference>
<dbReference type="Proteomes" id="UP000196158">
    <property type="component" value="Unassembled WGS sequence"/>
</dbReference>
<organism evidence="5 6">
    <name type="scientific">Maudiozyma saulgeensis</name>
    <dbReference type="NCBI Taxonomy" id="1789683"/>
    <lineage>
        <taxon>Eukaryota</taxon>
        <taxon>Fungi</taxon>
        <taxon>Dikarya</taxon>
        <taxon>Ascomycota</taxon>
        <taxon>Saccharomycotina</taxon>
        <taxon>Saccharomycetes</taxon>
        <taxon>Saccharomycetales</taxon>
        <taxon>Saccharomycetaceae</taxon>
        <taxon>Maudiozyma</taxon>
    </lineage>
</organism>
<dbReference type="PANTHER" id="PTHR12295:SF30">
    <property type="entry name" value="PROTEIN FURRY"/>
    <property type="match status" value="1"/>
</dbReference>
<keyword evidence="6" id="KW-1185">Reference proteome</keyword>
<feature type="compositionally biased region" description="Low complexity" evidence="1">
    <location>
        <begin position="269"/>
        <end position="282"/>
    </location>
</feature>
<dbReference type="Pfam" id="PF14222">
    <property type="entry name" value="MOR2-PAG1_N"/>
    <property type="match status" value="1"/>
</dbReference>
<evidence type="ECO:0000313" key="6">
    <source>
        <dbReference type="Proteomes" id="UP000196158"/>
    </source>
</evidence>
<feature type="domain" description="Cell morphogenesis central region" evidence="4">
    <location>
        <begin position="1395"/>
        <end position="1620"/>
    </location>
</feature>
<dbReference type="InterPro" id="IPR039867">
    <property type="entry name" value="Furry/Tao3/Mor2"/>
</dbReference>
<name>A0A1X7R3C8_9SACH</name>
<dbReference type="SUPFAM" id="SSF48371">
    <property type="entry name" value="ARM repeat"/>
    <property type="match status" value="4"/>
</dbReference>
<feature type="region of interest" description="Disordered" evidence="1">
    <location>
        <begin position="2278"/>
        <end position="2302"/>
    </location>
</feature>
<evidence type="ECO:0000313" key="5">
    <source>
        <dbReference type="EMBL" id="SMN20203.1"/>
    </source>
</evidence>
<dbReference type="GO" id="GO:0030427">
    <property type="term" value="C:site of polarized growth"/>
    <property type="evidence" value="ECO:0007669"/>
    <property type="project" value="TreeGrafter"/>
</dbReference>
<dbReference type="Pfam" id="PF14228">
    <property type="entry name" value="MOR2-PAG1_mid"/>
    <property type="match status" value="3"/>
</dbReference>
<feature type="compositionally biased region" description="Polar residues" evidence="1">
    <location>
        <begin position="291"/>
        <end position="310"/>
    </location>
</feature>
<protein>
    <submittedName>
        <fullName evidence="5">Similar to Saccharomyces cerevisiae YIL129C TAO3 Component of the RAM signaling network that is involved in regulation of Ace2p activity and cellular morphogenesis</fullName>
    </submittedName>
</protein>
<dbReference type="InterPro" id="IPR016024">
    <property type="entry name" value="ARM-type_fold"/>
</dbReference>
<feature type="domain" description="Cell morphogenesis protein C-terminal" evidence="3">
    <location>
        <begin position="1898"/>
        <end position="2148"/>
    </location>
</feature>
<dbReference type="GO" id="GO:0000902">
    <property type="term" value="P:cell morphogenesis"/>
    <property type="evidence" value="ECO:0007669"/>
    <property type="project" value="InterPro"/>
</dbReference>
<dbReference type="InterPro" id="IPR029473">
    <property type="entry name" value="MOR2-PAG1_mid"/>
</dbReference>
<gene>
    <name evidence="5" type="ORF">KASA_0N01430G</name>
</gene>
<evidence type="ECO:0000256" key="1">
    <source>
        <dbReference type="SAM" id="MobiDB-lite"/>
    </source>
</evidence>
<feature type="region of interest" description="Disordered" evidence="1">
    <location>
        <begin position="265"/>
        <end position="310"/>
    </location>
</feature>
<evidence type="ECO:0000259" key="3">
    <source>
        <dbReference type="Pfam" id="PF14225"/>
    </source>
</evidence>
<dbReference type="STRING" id="1789683.A0A1X7R3C8"/>
<accession>A0A1X7R3C8</accession>
<feature type="domain" description="Cell morphogenesis central region" evidence="4">
    <location>
        <begin position="1695"/>
        <end position="1870"/>
    </location>
</feature>
<dbReference type="InterPro" id="IPR025481">
    <property type="entry name" value="Cell_Morphogen_C"/>
</dbReference>
<dbReference type="PANTHER" id="PTHR12295">
    <property type="entry name" value="FURRY-RELATED"/>
    <property type="match status" value="1"/>
</dbReference>
<dbReference type="OrthoDB" id="6287725at2759"/>
<dbReference type="Pfam" id="PF14225">
    <property type="entry name" value="MOR2-PAG1_C"/>
    <property type="match status" value="1"/>
</dbReference>
<feature type="domain" description="Cell morphogenesis central region" evidence="4">
    <location>
        <begin position="926"/>
        <end position="1315"/>
    </location>
</feature>
<feature type="region of interest" description="Disordered" evidence="1">
    <location>
        <begin position="1"/>
        <end position="44"/>
    </location>
</feature>
<evidence type="ECO:0000259" key="4">
    <source>
        <dbReference type="Pfam" id="PF14228"/>
    </source>
</evidence>
<feature type="domain" description="Cell morphogenesis protein N-terminal" evidence="2">
    <location>
        <begin position="338"/>
        <end position="877"/>
    </location>
</feature>
<dbReference type="GO" id="GO:0005938">
    <property type="term" value="C:cell cortex"/>
    <property type="evidence" value="ECO:0007669"/>
    <property type="project" value="TreeGrafter"/>
</dbReference>
<proteinExistence type="predicted"/>
<dbReference type="EMBL" id="FXLY01000005">
    <property type="protein sequence ID" value="SMN20203.1"/>
    <property type="molecule type" value="Genomic_DNA"/>
</dbReference>
<dbReference type="InterPro" id="IPR025614">
    <property type="entry name" value="Cell_morpho_N"/>
</dbReference>
<sequence length="2358" mass="267805">MNSGFTFPPPLSEEESNVDTTNNSIPPPIAEDQHPNGFSFPNVRHDIERENNSNFVEINITPHLEGAQQFNTPGNLSTTTMTTPIIDIPSPMEIPISSFPPKKSKLMESFQEYSIQDENNNEQKINDNVQRITESGQDTTPTETTNKSLTEEYVINLRQQMATDWKSPSEYALHILFTKFIRHAENKLNICLEYPLNTEPPIIEILGEGLDPVFDKIIESLGHIARNNPKPVIDAMMYWRKTKSEAANAAAEEVQRFIKECEDDNSNPRTVISRSSSTSSSILYKPKKNSSDGSNSFLPKRNVSSRAPTRTKNLLETQKLAEIQNQVEHLKIIALTTDRKSLISIYILCRVLIEIIRQAPENGDEDLSDKLEEIVYAQLKTTDPISLSSSIIKSSNWNSFAELLGCMSEKKFLSVSDRFIADLEKIPKRVKIEDEPSVHLLILGMRYLVLKNYPLDKFEESADFVKSLAKFFLKTQNETVKLAYSEVTNQLLLPLAGSLSAEVNHPTWVEAMETLLKAGKNLLPDTRYWATGFKLTVSILCAAPPQVFSEHWVSIIESSTSKIKTKKLDDRIIFAVGVSRLVWVYLYRCSDTLNNTTKTLTKLLFLYLNNKKKENWLTTDLDLINPLSDALISIGYLYPNFLLENTIIPLVKQSFNGANLENMGYDKLVLAIKTYKGFVLTNEKPEFPENDNRVYPTDLNNVPTNLNEALAANHEEMCNTIYKLFLLLDSSIGSEVWSPENYHQKQTSTPFGTFSFGFSNDSDSNVQKNSLNLLLFSTIIEAIPCCLAISKNIPYKPIIEVLTRNAVHGDSFISESCRKALKALATKNNAYTFITWFAKYSFDFDEKTQSRYNMSYLTSTEYIALLMLYVELLECWLNEFQTSKTKESKKVMGLDGIQLLPNEDSNNETTGTEKLEWKNIITVIEEVEGNGLFFLCSHDFAVRKLGIQILRIISKFDEAMAEKTEKLSENGHSRSSSFHFSADRGNRLIDFIHEASVFSFINPQKTTLSVVEKQRLAKLNSRYKKGLIVRLAESSYGVDAALWQRAFPKLLAYIFKTCPITMALCRSIVCIRLVQVHEVVLRISNDTSFKPQNSLPETIINQWKLYLVAACTSLTSTNDQILHIPSSSKKHGRKKSQQIFTVQHQKIKSAKSIFKMVLPLLNSQSILIREAIISGLSSMNINIYKTYIESVDSFLVGWKETSSNQIRVEMFQILAILSRFLKEPSISNDGWILRKLSEFIKHAKLFLQIDSVQKSYEYQPLRCYFSELLLRFYSTTKDHDDINKLFPFQARASCFNFLKEWCGYGDSAYLANERYSYMIKKTENERDRTAITAGIEFQRNRLEIVVLETMVILCSDSITETLYDVGEIPITISFDLESLLYWIEGMFNSENEIVRILGVTALTNLLERNNKNLKLFQDVSTQCISHHSDPSVAVLYYTTLCKAVLKLDNLILEEHELVSLGLYGLVSDKEETRICAVDLLSVVETKLHDSSYTKVFKEKLANSSKMVYKSTALEISSIFAELLSQELRLKVFSSLVGVLDLFPFEIQRALLVLMVPWVNNFVLKSIDELDTFMVLNNLFYVTMTLNDSLPNEVEQLWISLGKGNSFQNILVSLEYLLQSSTDYKNSLFVQKARDVVLYLANVPGSIGLIDTLLRNLEPKSMIPTTKRQISEPINKDNRYSFIANIWDRLSHNTKKVTFSKAQLTIIFLVNLSTDINDSLKSSLPILLHICTCLLDHYVPLVQESAARIMCNLIFGIAPEHEKSEETVNLLRNRTSLWSYDNLVKDKRGARSPKAMDMLVRNIIEIFGDDVNNIQNDWQRTSLKWATTCPVRHIACRSFQVFRSLLSFLDQEMLRDMLHRLSNTIADDNPDIQGFAMQILMTLNAIMAELDATDLISFPQLFWSIIACMSSIHEQEFIEALSCISKFISKIDLDSPDTVQCLVSTFPSNWEGRFDGLQKIALIGLRSSNSLDVTYKFLDKINLLNDSKIVADNETRLLFGLISNLPRFLDAMDKKDYSNVQTAADSLIFLSNEKNQPSLSRLVDSLAKDKFRSKKDFMSQVVSFISRNYFPKYAAQTLVFLLGLLLNNVSWIKVQTMEILKYVFPLVDLTSSEFIGVGADLISPLLRLLLTDYEIQALSVLDCVPNVSGSKMDKDVLRISMGNTDIKNNENTTTTLFGLPDESGWSVPMPTMTAAMTRHNVHTVFTSCANSAAFEQDQNNIDDVVEFHADGDYQLGRMDTIDSFSVQEEKDATLSHMWAELDNLDSFFTKDITSRISSAQKGNDLGVGPHERSMSTDTTNTDQTFNLESAPQLYDKKVSVLLNRSLSRAPSNVSFKKYLADSFATNTRRIDSRIKYGNE</sequence>